<accession>A0A7X0H753</accession>
<name>A0A7X0H753_9BACT</name>
<evidence type="ECO:0000256" key="1">
    <source>
        <dbReference type="SAM" id="Phobius"/>
    </source>
</evidence>
<reference evidence="3 4" key="1">
    <citation type="submission" date="2020-08" db="EMBL/GenBank/DDBJ databases">
        <title>Genomic Encyclopedia of Type Strains, Phase IV (KMG-IV): sequencing the most valuable type-strain genomes for metagenomic binning, comparative biology and taxonomic classification.</title>
        <authorList>
            <person name="Goeker M."/>
        </authorList>
    </citation>
    <scope>NUCLEOTIDE SEQUENCE [LARGE SCALE GENOMIC DNA]</scope>
    <source>
        <strain evidence="3 4">DSM 103725</strain>
    </source>
</reference>
<comment type="caution">
    <text evidence="3">The sequence shown here is derived from an EMBL/GenBank/DDBJ whole genome shotgun (WGS) entry which is preliminary data.</text>
</comment>
<keyword evidence="1" id="KW-0472">Membrane</keyword>
<organism evidence="3 4">
    <name type="scientific">Algisphaera agarilytica</name>
    <dbReference type="NCBI Taxonomy" id="1385975"/>
    <lineage>
        <taxon>Bacteria</taxon>
        <taxon>Pseudomonadati</taxon>
        <taxon>Planctomycetota</taxon>
        <taxon>Phycisphaerae</taxon>
        <taxon>Phycisphaerales</taxon>
        <taxon>Phycisphaeraceae</taxon>
        <taxon>Algisphaera</taxon>
    </lineage>
</organism>
<dbReference type="Proteomes" id="UP000541810">
    <property type="component" value="Unassembled WGS sequence"/>
</dbReference>
<keyword evidence="1" id="KW-1133">Transmembrane helix</keyword>
<evidence type="ECO:0000313" key="3">
    <source>
        <dbReference type="EMBL" id="MBB6430474.1"/>
    </source>
</evidence>
<feature type="domain" description="DUF58" evidence="2">
    <location>
        <begin position="221"/>
        <end position="356"/>
    </location>
</feature>
<dbReference type="EMBL" id="JACHGY010000001">
    <property type="protein sequence ID" value="MBB6430474.1"/>
    <property type="molecule type" value="Genomic_DNA"/>
</dbReference>
<dbReference type="PANTHER" id="PTHR34351">
    <property type="entry name" value="SLR1927 PROTEIN-RELATED"/>
    <property type="match status" value="1"/>
</dbReference>
<evidence type="ECO:0000259" key="2">
    <source>
        <dbReference type="Pfam" id="PF01882"/>
    </source>
</evidence>
<keyword evidence="1" id="KW-0812">Transmembrane</keyword>
<protein>
    <submittedName>
        <fullName evidence="3">Uncharacterized protein (DUF58 family)</fullName>
    </submittedName>
</protein>
<dbReference type="RefSeq" id="WP_184677988.1">
    <property type="nucleotide sequence ID" value="NZ_JACHGY010000001.1"/>
</dbReference>
<proteinExistence type="predicted"/>
<feature type="transmembrane region" description="Helical" evidence="1">
    <location>
        <begin position="36"/>
        <end position="58"/>
    </location>
</feature>
<dbReference type="Pfam" id="PF01882">
    <property type="entry name" value="DUF58"/>
    <property type="match status" value="1"/>
</dbReference>
<dbReference type="PANTHER" id="PTHR34351:SF1">
    <property type="entry name" value="SLR1927 PROTEIN"/>
    <property type="match status" value="1"/>
</dbReference>
<gene>
    <name evidence="3" type="ORF">HNQ40_002280</name>
</gene>
<evidence type="ECO:0000313" key="4">
    <source>
        <dbReference type="Proteomes" id="UP000541810"/>
    </source>
</evidence>
<sequence>MASSRTRIRLGSGGVLYLLVSGVILASAIYTQANLLFWGFGLMVGGMIISVCIAAISLRGLEVTRVVSSHCAAGEALPLGYELHNRSWLPMFSVVLQEGWGSGLAGWKSEGPASGAGIDQMLGGPPQAWVLHVGAGQVTQTQAPCRPRRRGKLTFERIEASTSFPFSVLRKSVTFEQTDEVLVFPYLYRVRRQLLTQLATTEGEGKHVEERPGGTEEFFGLREYRPGDSPRMIDWKRTAKTGELVARELTTPRPPSLSLVLDLRETPPMSVGGKRQTKQGLVEDAVSGRQLEERAVSLAASLICDAYLRGFRVGLRVLGPECPTFRARHSLLHRTQLLEALTEMDLAQKDQNLSGADTLQRTAVVIWPGRGSTPSVGGRGGNGGGPTVLGAADFDRYVTNATDLAALDQATSRNTLAAKRSELSGSLATAAVATARGGE</sequence>
<keyword evidence="4" id="KW-1185">Reference proteome</keyword>
<feature type="transmembrane region" description="Helical" evidence="1">
    <location>
        <begin position="12"/>
        <end position="30"/>
    </location>
</feature>
<dbReference type="InterPro" id="IPR002881">
    <property type="entry name" value="DUF58"/>
</dbReference>
<dbReference type="AlphaFoldDB" id="A0A7X0H753"/>